<sequence>MEKVMKKNTFITLLFSSALFLSSFANAHDYKAGDLQIDHPWSKAVPPNSSVAAAFFNITNHGGENDVLISAESPIAGKVELHAHIHEDGMMKMREVKNIEIPANDGTALKPGANHIMFFNLTKVPKLGDRFPLTLHFKNAGKITIEVAVEKATYQMEMKPEKTQEQHH</sequence>
<feature type="signal peptide" evidence="1">
    <location>
        <begin position="1"/>
        <end position="27"/>
    </location>
</feature>
<reference evidence="2 3" key="1">
    <citation type="submission" date="2006-03" db="EMBL/GenBank/DDBJ databases">
        <authorList>
            <person name="Bartlett D.H."/>
            <person name="Valle G."/>
            <person name="Lauro F.M."/>
            <person name="Vezzi A."/>
            <person name="Simonato F."/>
            <person name="Eloe E."/>
            <person name="Vitulo N."/>
            <person name="Stratton T.K."/>
            <person name="D'angelo M."/>
            <person name="Ferriera S."/>
            <person name="Johnson J."/>
            <person name="Kravitz S."/>
            <person name="Beeson K."/>
            <person name="Sutton G."/>
            <person name="Rogers Y."/>
            <person name="Friedman R."/>
            <person name="Frazier M."/>
            <person name="Venter J.C."/>
        </authorList>
    </citation>
    <scope>NUCLEOTIDE SEQUENCE [LARGE SCALE GENOMIC DNA]</scope>
    <source>
        <strain evidence="2 3">3TCK</strain>
    </source>
</reference>
<gene>
    <name evidence="2" type="ORF">P3TCK_02991</name>
</gene>
<evidence type="ECO:0000313" key="3">
    <source>
        <dbReference type="Proteomes" id="UP000003789"/>
    </source>
</evidence>
<accession>Q1ZB37</accession>
<dbReference type="Proteomes" id="UP000003789">
    <property type="component" value="Unassembled WGS sequence"/>
</dbReference>
<dbReference type="SUPFAM" id="SSF110087">
    <property type="entry name" value="DR1885-like metal-binding protein"/>
    <property type="match status" value="1"/>
</dbReference>
<keyword evidence="1" id="KW-0732">Signal</keyword>
<dbReference type="PANTHER" id="PTHR36302">
    <property type="entry name" value="BLR7088 PROTEIN"/>
    <property type="match status" value="1"/>
</dbReference>
<dbReference type="InterPro" id="IPR007410">
    <property type="entry name" value="LpqE-like"/>
</dbReference>
<name>Q1ZB37_9GAMM</name>
<protein>
    <recommendedName>
        <fullName evidence="4">Copper chaperone PCu(A)C</fullName>
    </recommendedName>
</protein>
<comment type="caution">
    <text evidence="2">The sequence shown here is derived from an EMBL/GenBank/DDBJ whole genome shotgun (WGS) entry which is preliminary data.</text>
</comment>
<dbReference type="InterPro" id="IPR058248">
    <property type="entry name" value="Lxx211020-like"/>
</dbReference>
<evidence type="ECO:0008006" key="4">
    <source>
        <dbReference type="Google" id="ProtNLM"/>
    </source>
</evidence>
<dbReference type="PANTHER" id="PTHR36302:SF1">
    <property type="entry name" value="COPPER CHAPERONE PCU(A)C"/>
    <property type="match status" value="1"/>
</dbReference>
<dbReference type="InterPro" id="IPR036182">
    <property type="entry name" value="PCuAC_sf"/>
</dbReference>
<dbReference type="EMBL" id="AAPH01000001">
    <property type="protein sequence ID" value="EAS45305.1"/>
    <property type="molecule type" value="Genomic_DNA"/>
</dbReference>
<dbReference type="Gene3D" id="2.60.40.1890">
    <property type="entry name" value="PCu(A)C copper chaperone"/>
    <property type="match status" value="1"/>
</dbReference>
<evidence type="ECO:0000313" key="2">
    <source>
        <dbReference type="EMBL" id="EAS45305.1"/>
    </source>
</evidence>
<dbReference type="HOGENOM" id="CLU_100939_2_2_6"/>
<organism evidence="2 3">
    <name type="scientific">Photobacterium profundum 3TCK</name>
    <dbReference type="NCBI Taxonomy" id="314280"/>
    <lineage>
        <taxon>Bacteria</taxon>
        <taxon>Pseudomonadati</taxon>
        <taxon>Pseudomonadota</taxon>
        <taxon>Gammaproteobacteria</taxon>
        <taxon>Vibrionales</taxon>
        <taxon>Vibrionaceae</taxon>
        <taxon>Photobacterium</taxon>
    </lineage>
</organism>
<proteinExistence type="predicted"/>
<feature type="chain" id="PRO_5004198390" description="Copper chaperone PCu(A)C" evidence="1">
    <location>
        <begin position="28"/>
        <end position="168"/>
    </location>
</feature>
<evidence type="ECO:0000256" key="1">
    <source>
        <dbReference type="SAM" id="SignalP"/>
    </source>
</evidence>
<dbReference type="AlphaFoldDB" id="Q1ZB37"/>
<dbReference type="Pfam" id="PF04314">
    <property type="entry name" value="PCuAC"/>
    <property type="match status" value="1"/>
</dbReference>